<proteinExistence type="predicted"/>
<evidence type="ECO:0000256" key="1">
    <source>
        <dbReference type="SAM" id="MobiDB-lite"/>
    </source>
</evidence>
<gene>
    <name evidence="2" type="ORF">Y036_5953</name>
</gene>
<feature type="compositionally biased region" description="Basic residues" evidence="1">
    <location>
        <begin position="175"/>
        <end position="192"/>
    </location>
</feature>
<name>A0AA40JJF8_BURPE</name>
<dbReference type="EMBL" id="JQIM01000007">
    <property type="protein sequence ID" value="KGX17012.1"/>
    <property type="molecule type" value="Genomic_DNA"/>
</dbReference>
<reference evidence="2 3" key="1">
    <citation type="submission" date="2014-08" db="EMBL/GenBank/DDBJ databases">
        <authorList>
            <person name="Bunnell A."/>
            <person name="Chain P.S."/>
            <person name="Chertkov O."/>
            <person name="Currie B.J."/>
            <person name="Daligault H.E."/>
            <person name="Davenport K.W."/>
            <person name="Davis C."/>
            <person name="Gleasner C.D."/>
            <person name="Johnson S.L."/>
            <person name="Kaestli M."/>
            <person name="Koren S."/>
            <person name="Kunde Y.A."/>
            <person name="Mayo M."/>
            <person name="McMurry K.K."/>
            <person name="Price E.P."/>
            <person name="Reitenga K.G."/>
            <person name="Robison R."/>
            <person name="Rosovitz M.J."/>
            <person name="Sarovich D.S."/>
            <person name="Teshima H."/>
        </authorList>
    </citation>
    <scope>NUCLEOTIDE SEQUENCE [LARGE SCALE GENOMIC DNA]</scope>
    <source>
        <strain evidence="2 3">MSHR44</strain>
    </source>
</reference>
<protein>
    <submittedName>
        <fullName evidence="2">Uncharacterized protein</fullName>
    </submittedName>
</protein>
<dbReference type="AlphaFoldDB" id="A0AA40JJF8"/>
<feature type="region of interest" description="Disordered" evidence="1">
    <location>
        <begin position="1"/>
        <end position="62"/>
    </location>
</feature>
<dbReference type="Proteomes" id="UP000030475">
    <property type="component" value="Unassembled WGS sequence"/>
</dbReference>
<feature type="region of interest" description="Disordered" evidence="1">
    <location>
        <begin position="132"/>
        <end position="199"/>
    </location>
</feature>
<feature type="compositionally biased region" description="Low complexity" evidence="1">
    <location>
        <begin position="36"/>
        <end position="46"/>
    </location>
</feature>
<evidence type="ECO:0000313" key="2">
    <source>
        <dbReference type="EMBL" id="KGX17012.1"/>
    </source>
</evidence>
<comment type="caution">
    <text evidence="2">The sequence shown here is derived from an EMBL/GenBank/DDBJ whole genome shotgun (WGS) entry which is preliminary data.</text>
</comment>
<evidence type="ECO:0000313" key="3">
    <source>
        <dbReference type="Proteomes" id="UP000030475"/>
    </source>
</evidence>
<accession>A0AA40JJF8</accession>
<organism evidence="2 3">
    <name type="scientific">Burkholderia pseudomallei</name>
    <name type="common">Pseudomonas pseudomallei</name>
    <dbReference type="NCBI Taxonomy" id="28450"/>
    <lineage>
        <taxon>Bacteria</taxon>
        <taxon>Pseudomonadati</taxon>
        <taxon>Pseudomonadota</taxon>
        <taxon>Betaproteobacteria</taxon>
        <taxon>Burkholderiales</taxon>
        <taxon>Burkholderiaceae</taxon>
        <taxon>Burkholderia</taxon>
        <taxon>pseudomallei group</taxon>
    </lineage>
</organism>
<sequence>MAADSPTGGDWNAGTAAEARTSPAPGRTRGPSANSARLAARLAGRPAPGPDAGGGRAPGADSPYLWRAGACGLRAWRSRARKVPRAGWIIGTARIRRGQLRRAVPRPRQPLDADGVGRPVSVEHFAVRKRRSAFQSPAGLAGPGRRWNMIDRKSPPTPGARRRPHVSSQRYRGREQHRRRTPPRARRGCTRPRNRESPAGRCGAFRVCRCADGCVRSRNATFRFRFSSWVSR</sequence>